<evidence type="ECO:0000256" key="2">
    <source>
        <dbReference type="ARBA" id="ARBA00023125"/>
    </source>
</evidence>
<organism evidence="5 6">
    <name type="scientific">Natronospirillum operosum</name>
    <dbReference type="NCBI Taxonomy" id="2759953"/>
    <lineage>
        <taxon>Bacteria</taxon>
        <taxon>Pseudomonadati</taxon>
        <taxon>Pseudomonadota</taxon>
        <taxon>Gammaproteobacteria</taxon>
        <taxon>Oceanospirillales</taxon>
        <taxon>Natronospirillaceae</taxon>
        <taxon>Natronospirillum</taxon>
    </lineage>
</organism>
<evidence type="ECO:0000313" key="6">
    <source>
        <dbReference type="Proteomes" id="UP000297475"/>
    </source>
</evidence>
<keyword evidence="3" id="KW-0804">Transcription</keyword>
<dbReference type="GO" id="GO:0003700">
    <property type="term" value="F:DNA-binding transcription factor activity"/>
    <property type="evidence" value="ECO:0007669"/>
    <property type="project" value="InterPro"/>
</dbReference>
<dbReference type="Pfam" id="PF13411">
    <property type="entry name" value="MerR_1"/>
    <property type="match status" value="1"/>
</dbReference>
<evidence type="ECO:0000256" key="1">
    <source>
        <dbReference type="ARBA" id="ARBA00023015"/>
    </source>
</evidence>
<evidence type="ECO:0000256" key="3">
    <source>
        <dbReference type="ARBA" id="ARBA00023163"/>
    </source>
</evidence>
<dbReference type="PANTHER" id="PTHR30204">
    <property type="entry name" value="REDOX-CYCLING DRUG-SENSING TRANSCRIPTIONAL ACTIVATOR SOXR"/>
    <property type="match status" value="1"/>
</dbReference>
<dbReference type="Gene3D" id="1.10.1660.10">
    <property type="match status" value="1"/>
</dbReference>
<feature type="domain" description="HTH merR-type" evidence="4">
    <location>
        <begin position="1"/>
        <end position="68"/>
    </location>
</feature>
<name>A0A4Z0WBD7_9GAMM</name>
<dbReference type="PRINTS" id="PR00040">
    <property type="entry name" value="HTHMERR"/>
</dbReference>
<evidence type="ECO:0000313" key="5">
    <source>
        <dbReference type="EMBL" id="TGG95104.1"/>
    </source>
</evidence>
<dbReference type="InterPro" id="IPR047057">
    <property type="entry name" value="MerR_fam"/>
</dbReference>
<keyword evidence="2" id="KW-0238">DNA-binding</keyword>
<dbReference type="SUPFAM" id="SSF46955">
    <property type="entry name" value="Putative DNA-binding domain"/>
    <property type="match status" value="1"/>
</dbReference>
<dbReference type="SMART" id="SM00422">
    <property type="entry name" value="HTH_MERR"/>
    <property type="match status" value="1"/>
</dbReference>
<accession>A0A4Z0WBD7</accession>
<reference evidence="5 6" key="1">
    <citation type="submission" date="2019-04" db="EMBL/GenBank/DDBJ databases">
        <title>Natronospirillum operosus gen. nov., sp. nov., a haloalkaliphilic satellite isolated from decaying biomass of laboratory culture of cyanobacterium Geitlerinema sp. and proposal of Natronospirillaceae fam. nov. and Saccharospirillaceae fam. nov.</title>
        <authorList>
            <person name="Kevbrin V."/>
            <person name="Boltyanskaya Y."/>
            <person name="Koziaeva V."/>
            <person name="Grouzdev D.S."/>
            <person name="Park M."/>
            <person name="Cho J."/>
        </authorList>
    </citation>
    <scope>NUCLEOTIDE SEQUENCE [LARGE SCALE GENOMIC DNA]</scope>
    <source>
        <strain evidence="5 6">G-116</strain>
    </source>
</reference>
<evidence type="ECO:0000259" key="4">
    <source>
        <dbReference type="PROSITE" id="PS50937"/>
    </source>
</evidence>
<dbReference type="Proteomes" id="UP000297475">
    <property type="component" value="Unassembled WGS sequence"/>
</dbReference>
<dbReference type="InterPro" id="IPR009061">
    <property type="entry name" value="DNA-bd_dom_put_sf"/>
</dbReference>
<dbReference type="OrthoDB" id="9802944at2"/>
<comment type="caution">
    <text evidence="5">The sequence shown here is derived from an EMBL/GenBank/DDBJ whole genome shotgun (WGS) entry which is preliminary data.</text>
</comment>
<keyword evidence="6" id="KW-1185">Reference proteome</keyword>
<sequence>MRIGEASRASGLPSKTIRYYEEIGLLSSKRLTNGYRDYSATDIQELCFLRRARDLGFSIEDCRSLVALHNNPQRASMDVQRVARHRLAAIDQQLADLESMRKTLLDLVADCPGDQSSDCSILEGLEEAAASR</sequence>
<keyword evidence="1" id="KW-0805">Transcription regulation</keyword>
<proteinExistence type="predicted"/>
<dbReference type="AlphaFoldDB" id="A0A4Z0WBD7"/>
<dbReference type="EMBL" id="SRMF01000001">
    <property type="protein sequence ID" value="TGG95104.1"/>
    <property type="molecule type" value="Genomic_DNA"/>
</dbReference>
<dbReference type="PANTHER" id="PTHR30204:SF94">
    <property type="entry name" value="HEAVY METAL-DEPENDENT TRANSCRIPTIONAL REGULATOR HI_0293-RELATED"/>
    <property type="match status" value="1"/>
</dbReference>
<dbReference type="RefSeq" id="WP_135480494.1">
    <property type="nucleotide sequence ID" value="NZ_SRMF01000001.1"/>
</dbReference>
<dbReference type="GO" id="GO:0003677">
    <property type="term" value="F:DNA binding"/>
    <property type="evidence" value="ECO:0007669"/>
    <property type="project" value="UniProtKB-KW"/>
</dbReference>
<dbReference type="PROSITE" id="PS50937">
    <property type="entry name" value="HTH_MERR_2"/>
    <property type="match status" value="1"/>
</dbReference>
<dbReference type="InterPro" id="IPR000551">
    <property type="entry name" value="MerR-type_HTH_dom"/>
</dbReference>
<gene>
    <name evidence="5" type="ORF">E4656_01360</name>
</gene>
<protein>
    <submittedName>
        <fullName evidence="5">MerR family transcriptional regulator</fullName>
    </submittedName>
</protein>